<gene>
    <name evidence="1" type="ORF">J4Q44_G00118390</name>
</gene>
<keyword evidence="2" id="KW-1185">Reference proteome</keyword>
<proteinExistence type="predicted"/>
<organism evidence="1 2">
    <name type="scientific">Coregonus suidteri</name>
    <dbReference type="NCBI Taxonomy" id="861788"/>
    <lineage>
        <taxon>Eukaryota</taxon>
        <taxon>Metazoa</taxon>
        <taxon>Chordata</taxon>
        <taxon>Craniata</taxon>
        <taxon>Vertebrata</taxon>
        <taxon>Euteleostomi</taxon>
        <taxon>Actinopterygii</taxon>
        <taxon>Neopterygii</taxon>
        <taxon>Teleostei</taxon>
        <taxon>Protacanthopterygii</taxon>
        <taxon>Salmoniformes</taxon>
        <taxon>Salmonidae</taxon>
        <taxon>Coregoninae</taxon>
        <taxon>Coregonus</taxon>
    </lineage>
</organism>
<dbReference type="AlphaFoldDB" id="A0AAN8LWC3"/>
<evidence type="ECO:0000313" key="2">
    <source>
        <dbReference type="Proteomes" id="UP001356427"/>
    </source>
</evidence>
<name>A0AAN8LWC3_9TELE</name>
<comment type="caution">
    <text evidence="1">The sequence shown here is derived from an EMBL/GenBank/DDBJ whole genome shotgun (WGS) entry which is preliminary data.</text>
</comment>
<evidence type="ECO:0000313" key="1">
    <source>
        <dbReference type="EMBL" id="KAK6318548.1"/>
    </source>
</evidence>
<dbReference type="EMBL" id="JAGTTL010000009">
    <property type="protein sequence ID" value="KAK6318548.1"/>
    <property type="molecule type" value="Genomic_DNA"/>
</dbReference>
<dbReference type="Proteomes" id="UP001356427">
    <property type="component" value="Unassembled WGS sequence"/>
</dbReference>
<reference evidence="1 2" key="1">
    <citation type="submission" date="2021-04" db="EMBL/GenBank/DDBJ databases">
        <authorList>
            <person name="De Guttry C."/>
            <person name="Zahm M."/>
            <person name="Klopp C."/>
            <person name="Cabau C."/>
            <person name="Louis A."/>
            <person name="Berthelot C."/>
            <person name="Parey E."/>
            <person name="Roest Crollius H."/>
            <person name="Montfort J."/>
            <person name="Robinson-Rechavi M."/>
            <person name="Bucao C."/>
            <person name="Bouchez O."/>
            <person name="Gislard M."/>
            <person name="Lluch J."/>
            <person name="Milhes M."/>
            <person name="Lampietro C."/>
            <person name="Lopez Roques C."/>
            <person name="Donnadieu C."/>
            <person name="Braasch I."/>
            <person name="Desvignes T."/>
            <person name="Postlethwait J."/>
            <person name="Bobe J."/>
            <person name="Wedekind C."/>
            <person name="Guiguen Y."/>
        </authorList>
    </citation>
    <scope>NUCLEOTIDE SEQUENCE [LARGE SCALE GENOMIC DNA]</scope>
    <source>
        <strain evidence="1">Cs_M1</strain>
        <tissue evidence="1">Blood</tissue>
    </source>
</reference>
<sequence length="71" mass="8430">MCLCQFYSKLLQAMMAGWSFRLLSLFRSGAYNCIYRTYCHGELMRLWVRFPRGASMKKYIYMHSLIVSRSG</sequence>
<protein>
    <submittedName>
        <fullName evidence="1">Uncharacterized protein</fullName>
    </submittedName>
</protein>
<accession>A0AAN8LWC3</accession>